<evidence type="ECO:0000313" key="2">
    <source>
        <dbReference type="EMBL" id="CAA9893024.1"/>
    </source>
</evidence>
<dbReference type="AlphaFoldDB" id="A0A8S0X3T1"/>
<gene>
    <name evidence="2" type="ORF">METHB2_930008</name>
</gene>
<comment type="caution">
    <text evidence="2">The sequence shown here is derived from an EMBL/GenBank/DDBJ whole genome shotgun (WGS) entry which is preliminary data.</text>
</comment>
<dbReference type="EMBL" id="CADCXN010000128">
    <property type="protein sequence ID" value="CAA9893024.1"/>
    <property type="molecule type" value="Genomic_DNA"/>
</dbReference>
<protein>
    <recommendedName>
        <fullName evidence="4">SHOCT domain-containing protein</fullName>
    </recommendedName>
</protein>
<dbReference type="RefSeq" id="WP_174627718.1">
    <property type="nucleotide sequence ID" value="NZ_CADCXN010000128.1"/>
</dbReference>
<feature type="transmembrane region" description="Helical" evidence="1">
    <location>
        <begin position="13"/>
        <end position="39"/>
    </location>
</feature>
<feature type="transmembrane region" description="Helical" evidence="1">
    <location>
        <begin position="59"/>
        <end position="77"/>
    </location>
</feature>
<accession>A0A8S0X3T1</accession>
<keyword evidence="3" id="KW-1185">Reference proteome</keyword>
<proteinExistence type="predicted"/>
<keyword evidence="1" id="KW-0472">Membrane</keyword>
<feature type="transmembrane region" description="Helical" evidence="1">
    <location>
        <begin position="169"/>
        <end position="192"/>
    </location>
</feature>
<reference evidence="2 3" key="1">
    <citation type="submission" date="2020-02" db="EMBL/GenBank/DDBJ databases">
        <authorList>
            <person name="Hogendoorn C."/>
        </authorList>
    </citation>
    <scope>NUCLEOTIDE SEQUENCE [LARGE SCALE GENOMIC DNA]</scope>
    <source>
        <strain evidence="2">METHB21</strain>
    </source>
</reference>
<sequence length="266" mass="30545">MDQPLSSNEQTKVVLFFLLLLPTLGLAIGGFLIIAYGLFMLNKQADFTYLEIIKKLFTAYTKLIFVILILISASTAYSEYVKVRNTISENTKNLVEFTKEKEEIYAKVQANTEKEKELRKSLYFDMQRNADQYADSTNLELGRIPLLNQVIDNASHDLDDGYSTYTLEVLLPAFIIPFIPIIYLYLFTYLFYTPINNHKDWIIANGIFATELKEPISTPLISLPSFFIKKYSNLSVADELVKINKLKDDGLISQEEFDKLRKDLLG</sequence>
<evidence type="ECO:0000313" key="3">
    <source>
        <dbReference type="Proteomes" id="UP000494216"/>
    </source>
</evidence>
<evidence type="ECO:0008006" key="4">
    <source>
        <dbReference type="Google" id="ProtNLM"/>
    </source>
</evidence>
<dbReference type="Proteomes" id="UP000494216">
    <property type="component" value="Unassembled WGS sequence"/>
</dbReference>
<organism evidence="2 3">
    <name type="scientific">Candidatus Methylobacter favarea</name>
    <dbReference type="NCBI Taxonomy" id="2707345"/>
    <lineage>
        <taxon>Bacteria</taxon>
        <taxon>Pseudomonadati</taxon>
        <taxon>Pseudomonadota</taxon>
        <taxon>Gammaproteobacteria</taxon>
        <taxon>Methylococcales</taxon>
        <taxon>Methylococcaceae</taxon>
        <taxon>Methylobacter</taxon>
    </lineage>
</organism>
<name>A0A8S0X3T1_9GAMM</name>
<keyword evidence="1" id="KW-0812">Transmembrane</keyword>
<evidence type="ECO:0000256" key="1">
    <source>
        <dbReference type="SAM" id="Phobius"/>
    </source>
</evidence>
<keyword evidence="1" id="KW-1133">Transmembrane helix</keyword>